<dbReference type="Proteomes" id="UP001152795">
    <property type="component" value="Unassembled WGS sequence"/>
</dbReference>
<protein>
    <submittedName>
        <fullName evidence="2">Uncharacterized protein</fullName>
    </submittedName>
</protein>
<feature type="compositionally biased region" description="Basic and acidic residues" evidence="1">
    <location>
        <begin position="202"/>
        <end position="215"/>
    </location>
</feature>
<proteinExistence type="predicted"/>
<feature type="region of interest" description="Disordered" evidence="1">
    <location>
        <begin position="274"/>
        <end position="300"/>
    </location>
</feature>
<feature type="non-terminal residue" evidence="2">
    <location>
        <position position="374"/>
    </location>
</feature>
<feature type="region of interest" description="Disordered" evidence="1">
    <location>
        <begin position="321"/>
        <end position="346"/>
    </location>
</feature>
<dbReference type="OrthoDB" id="5981061at2759"/>
<dbReference type="EMBL" id="CACRXK020012642">
    <property type="protein sequence ID" value="CAB4023724.1"/>
    <property type="molecule type" value="Genomic_DNA"/>
</dbReference>
<sequence>MVPCVSHQPHHGKLKRWMTECNISYYHPDRTRLNLSPNNKSVPSMPQKHYNPSDTTLPQPPSLDKTSSFIEERYSPRQFSIISPSRNIPHNISTVKISSPGDNDSRFALESILHKRLERTKDNPCSRQSVLSALGQKSRKRSAYDSDSSMVESYSVKKRRRDDLDDFLDAVNNPLSSPYTGVKSPKRAYSHSISGKPALEITSKRSKENETRPDSESSPPLRNFTSSAFEDSGVDVNSPTKILQENVLTQAKVVQPTKLRKRKSVTFSDKLVNGRGGCSEEEELTLEDGEIQDASNFKKHSPEDCSQIFRIGFSPRKSLAPEYLSSSRTESKKSPRRRHGSNITWKDLQENRREAWRRSQKLLDDIEESFSKEI</sequence>
<evidence type="ECO:0000313" key="2">
    <source>
        <dbReference type="EMBL" id="CAB4023724.1"/>
    </source>
</evidence>
<feature type="compositionally biased region" description="Polar residues" evidence="1">
    <location>
        <begin position="216"/>
        <end position="230"/>
    </location>
</feature>
<name>A0A7D9L5S5_PARCT</name>
<organism evidence="2 3">
    <name type="scientific">Paramuricea clavata</name>
    <name type="common">Red gorgonian</name>
    <name type="synonym">Violescent sea-whip</name>
    <dbReference type="NCBI Taxonomy" id="317549"/>
    <lineage>
        <taxon>Eukaryota</taxon>
        <taxon>Metazoa</taxon>
        <taxon>Cnidaria</taxon>
        <taxon>Anthozoa</taxon>
        <taxon>Octocorallia</taxon>
        <taxon>Malacalcyonacea</taxon>
        <taxon>Plexauridae</taxon>
        <taxon>Paramuricea</taxon>
    </lineage>
</organism>
<reference evidence="2" key="1">
    <citation type="submission" date="2020-04" db="EMBL/GenBank/DDBJ databases">
        <authorList>
            <person name="Alioto T."/>
            <person name="Alioto T."/>
            <person name="Gomez Garrido J."/>
        </authorList>
    </citation>
    <scope>NUCLEOTIDE SEQUENCE</scope>
    <source>
        <strain evidence="2">A484AB</strain>
    </source>
</reference>
<gene>
    <name evidence="2" type="ORF">PACLA_8A019805</name>
</gene>
<comment type="caution">
    <text evidence="2">The sequence shown here is derived from an EMBL/GenBank/DDBJ whole genome shotgun (WGS) entry which is preliminary data.</text>
</comment>
<feature type="region of interest" description="Disordered" evidence="1">
    <location>
        <begin position="32"/>
        <end position="66"/>
    </location>
</feature>
<dbReference type="AlphaFoldDB" id="A0A7D9L5S5"/>
<feature type="compositionally biased region" description="Polar residues" evidence="1">
    <location>
        <begin position="33"/>
        <end position="57"/>
    </location>
</feature>
<feature type="region of interest" description="Disordered" evidence="1">
    <location>
        <begin position="169"/>
        <end position="230"/>
    </location>
</feature>
<evidence type="ECO:0000256" key="1">
    <source>
        <dbReference type="SAM" id="MobiDB-lite"/>
    </source>
</evidence>
<feature type="region of interest" description="Disordered" evidence="1">
    <location>
        <begin position="119"/>
        <end position="157"/>
    </location>
</feature>
<keyword evidence="3" id="KW-1185">Reference proteome</keyword>
<feature type="compositionally biased region" description="Acidic residues" evidence="1">
    <location>
        <begin position="279"/>
        <end position="291"/>
    </location>
</feature>
<evidence type="ECO:0000313" key="3">
    <source>
        <dbReference type="Proteomes" id="UP001152795"/>
    </source>
</evidence>
<accession>A0A7D9L5S5</accession>